<sequence>MDLLIQANSRGIRYEGYDNDFIQCVFEDANVDGRNERYEFRCRPDLECCGRICCIPQENVIPLWLMILFIILGLLILSALLCTMVWFLRKIITRNKPHKAKSKRTANQYGYRSYKQNESPVGTEKLIMKEKDDLYSTPTEMGTTRGSRGYRNPMYTTTSTVKIRETFDRTIDDGNVYDRAGTVTDTGTGTGGETTGRSEMTADSEGRKQLNTAGVRRNEYQVAEPTSFSRTVSNTHSRPQSSSGHYSTRETFEERLEENYTVQEEGDRKELL</sequence>
<name>A0A0R3RTF3_9BILA</name>
<evidence type="ECO:0000313" key="4">
    <source>
        <dbReference type="WBParaSite" id="EEL_0000523201-mRNA-1"/>
    </source>
</evidence>
<reference evidence="4" key="1">
    <citation type="submission" date="2016-04" db="UniProtKB">
        <authorList>
            <consortium name="WormBaseParasite"/>
        </authorList>
    </citation>
    <scope>IDENTIFICATION</scope>
</reference>
<accession>A0A0R3RTF3</accession>
<keyword evidence="2" id="KW-1133">Transmembrane helix</keyword>
<protein>
    <submittedName>
        <fullName evidence="4">CX domain-containing protein</fullName>
    </submittedName>
</protein>
<keyword evidence="2" id="KW-0472">Membrane</keyword>
<keyword evidence="3" id="KW-1185">Reference proteome</keyword>
<feature type="transmembrane region" description="Helical" evidence="2">
    <location>
        <begin position="63"/>
        <end position="88"/>
    </location>
</feature>
<dbReference type="AlphaFoldDB" id="A0A0R3RTF3"/>
<dbReference type="Proteomes" id="UP000050640">
    <property type="component" value="Unplaced"/>
</dbReference>
<dbReference type="STRING" id="1147741.A0A0R3RTF3"/>
<feature type="compositionally biased region" description="Polar residues" evidence="1">
    <location>
        <begin position="224"/>
        <end position="246"/>
    </location>
</feature>
<organism evidence="3 4">
    <name type="scientific">Elaeophora elaphi</name>
    <dbReference type="NCBI Taxonomy" id="1147741"/>
    <lineage>
        <taxon>Eukaryota</taxon>
        <taxon>Metazoa</taxon>
        <taxon>Ecdysozoa</taxon>
        <taxon>Nematoda</taxon>
        <taxon>Chromadorea</taxon>
        <taxon>Rhabditida</taxon>
        <taxon>Spirurina</taxon>
        <taxon>Spiruromorpha</taxon>
        <taxon>Filarioidea</taxon>
        <taxon>Onchocercidae</taxon>
        <taxon>Elaeophora</taxon>
    </lineage>
</organism>
<evidence type="ECO:0000256" key="1">
    <source>
        <dbReference type="SAM" id="MobiDB-lite"/>
    </source>
</evidence>
<feature type="region of interest" description="Disordered" evidence="1">
    <location>
        <begin position="178"/>
        <end position="253"/>
    </location>
</feature>
<dbReference type="WBParaSite" id="EEL_0000523201-mRNA-1">
    <property type="protein sequence ID" value="EEL_0000523201-mRNA-1"/>
    <property type="gene ID" value="EEL_0000523201"/>
</dbReference>
<evidence type="ECO:0000313" key="3">
    <source>
        <dbReference type="Proteomes" id="UP000050640"/>
    </source>
</evidence>
<keyword evidence="2" id="KW-0812">Transmembrane</keyword>
<proteinExistence type="predicted"/>
<evidence type="ECO:0000256" key="2">
    <source>
        <dbReference type="SAM" id="Phobius"/>
    </source>
</evidence>